<keyword evidence="4" id="KW-0788">Thiol protease</keyword>
<dbReference type="Gene3D" id="3.90.1720.10">
    <property type="entry name" value="endopeptidase domain like (from Nostoc punctiforme)"/>
    <property type="match status" value="1"/>
</dbReference>
<feature type="chain" id="PRO_5024458353" evidence="5">
    <location>
        <begin position="30"/>
        <end position="177"/>
    </location>
</feature>
<gene>
    <name evidence="7" type="ORF">BCM02_101831</name>
</gene>
<evidence type="ECO:0000259" key="6">
    <source>
        <dbReference type="PROSITE" id="PS51935"/>
    </source>
</evidence>
<evidence type="ECO:0000256" key="5">
    <source>
        <dbReference type="SAM" id="SignalP"/>
    </source>
</evidence>
<dbReference type="InterPro" id="IPR051202">
    <property type="entry name" value="Peptidase_C40"/>
</dbReference>
<dbReference type="Proteomes" id="UP000323257">
    <property type="component" value="Unassembled WGS sequence"/>
</dbReference>
<sequence>MKKLMIAATVTAMSMIAVVTPTLGTTAHAASAATKQSVINAGMKYMGTPYENGSSRSNTSTFDCSDFVRQAFLDATGVKLPADSRSQATYVKNRSGTTTKWSNLKPGDLMFFMSYKGTSKSAYAGINKSTQRITHVGIYLGNGKVLHTYSKESGGVTISSIAGKHWEYRFVFGGSAI</sequence>
<accession>A0A5S5CIY4</accession>
<evidence type="ECO:0000313" key="7">
    <source>
        <dbReference type="EMBL" id="TYP79710.1"/>
    </source>
</evidence>
<name>A0A5S5CIY4_9BACL</name>
<reference evidence="7 8" key="1">
    <citation type="submission" date="2019-07" db="EMBL/GenBank/DDBJ databases">
        <title>Genomic Encyclopedia of Type Strains, Phase III (KMG-III): the genomes of soil and plant-associated and newly described type strains.</title>
        <authorList>
            <person name="Whitman W."/>
        </authorList>
    </citation>
    <scope>NUCLEOTIDE SEQUENCE [LARGE SCALE GENOMIC DNA]</scope>
    <source>
        <strain evidence="7 8">BL24</strain>
    </source>
</reference>
<dbReference type="GO" id="GO:0008234">
    <property type="term" value="F:cysteine-type peptidase activity"/>
    <property type="evidence" value="ECO:0007669"/>
    <property type="project" value="UniProtKB-KW"/>
</dbReference>
<keyword evidence="5" id="KW-0732">Signal</keyword>
<evidence type="ECO:0000256" key="1">
    <source>
        <dbReference type="ARBA" id="ARBA00007074"/>
    </source>
</evidence>
<keyword evidence="8" id="KW-1185">Reference proteome</keyword>
<organism evidence="7 8">
    <name type="scientific">Paenibacillus methanolicus</name>
    <dbReference type="NCBI Taxonomy" id="582686"/>
    <lineage>
        <taxon>Bacteria</taxon>
        <taxon>Bacillati</taxon>
        <taxon>Bacillota</taxon>
        <taxon>Bacilli</taxon>
        <taxon>Bacillales</taxon>
        <taxon>Paenibacillaceae</taxon>
        <taxon>Paenibacillus</taxon>
    </lineage>
</organism>
<comment type="similarity">
    <text evidence="1">Belongs to the peptidase C40 family.</text>
</comment>
<dbReference type="EMBL" id="VNHS01000001">
    <property type="protein sequence ID" value="TYP79710.1"/>
    <property type="molecule type" value="Genomic_DNA"/>
</dbReference>
<dbReference type="SUPFAM" id="SSF54001">
    <property type="entry name" value="Cysteine proteinases"/>
    <property type="match status" value="1"/>
</dbReference>
<feature type="domain" description="NlpC/P60" evidence="6">
    <location>
        <begin position="32"/>
        <end position="177"/>
    </location>
</feature>
<dbReference type="PANTHER" id="PTHR47053:SF1">
    <property type="entry name" value="MUREIN DD-ENDOPEPTIDASE MEPH-RELATED"/>
    <property type="match status" value="1"/>
</dbReference>
<keyword evidence="3" id="KW-0378">Hydrolase</keyword>
<protein>
    <submittedName>
        <fullName evidence="7">NlpC/P60 family protein</fullName>
    </submittedName>
</protein>
<evidence type="ECO:0000313" key="8">
    <source>
        <dbReference type="Proteomes" id="UP000323257"/>
    </source>
</evidence>
<proteinExistence type="inferred from homology"/>
<dbReference type="PANTHER" id="PTHR47053">
    <property type="entry name" value="MUREIN DD-ENDOPEPTIDASE MEPH-RELATED"/>
    <property type="match status" value="1"/>
</dbReference>
<evidence type="ECO:0000256" key="4">
    <source>
        <dbReference type="ARBA" id="ARBA00022807"/>
    </source>
</evidence>
<dbReference type="InterPro" id="IPR000064">
    <property type="entry name" value="NLP_P60_dom"/>
</dbReference>
<dbReference type="GO" id="GO:0006508">
    <property type="term" value="P:proteolysis"/>
    <property type="evidence" value="ECO:0007669"/>
    <property type="project" value="UniProtKB-KW"/>
</dbReference>
<dbReference type="PROSITE" id="PS51935">
    <property type="entry name" value="NLPC_P60"/>
    <property type="match status" value="1"/>
</dbReference>
<dbReference type="OrthoDB" id="9813118at2"/>
<dbReference type="Pfam" id="PF00877">
    <property type="entry name" value="NLPC_P60"/>
    <property type="match status" value="1"/>
</dbReference>
<dbReference type="InterPro" id="IPR038765">
    <property type="entry name" value="Papain-like_cys_pep_sf"/>
</dbReference>
<comment type="caution">
    <text evidence="7">The sequence shown here is derived from an EMBL/GenBank/DDBJ whole genome shotgun (WGS) entry which is preliminary data.</text>
</comment>
<evidence type="ECO:0000256" key="2">
    <source>
        <dbReference type="ARBA" id="ARBA00022670"/>
    </source>
</evidence>
<feature type="signal peptide" evidence="5">
    <location>
        <begin position="1"/>
        <end position="29"/>
    </location>
</feature>
<evidence type="ECO:0000256" key="3">
    <source>
        <dbReference type="ARBA" id="ARBA00022801"/>
    </source>
</evidence>
<dbReference type="AlphaFoldDB" id="A0A5S5CIY4"/>
<keyword evidence="2" id="KW-0645">Protease</keyword>